<feature type="transmembrane region" description="Helical" evidence="9">
    <location>
        <begin position="79"/>
        <end position="99"/>
    </location>
</feature>
<dbReference type="PANTHER" id="PTHR31595">
    <property type="entry name" value="LONG-CHAIN-ALCOHOL O-FATTY-ACYLTRANSFERASE 3-RELATED"/>
    <property type="match status" value="1"/>
</dbReference>
<keyword evidence="7 9" id="KW-0472">Membrane</keyword>
<evidence type="ECO:0000256" key="9">
    <source>
        <dbReference type="SAM" id="Phobius"/>
    </source>
</evidence>
<dbReference type="PANTHER" id="PTHR31595:SF57">
    <property type="entry name" value="OS04G0481900 PROTEIN"/>
    <property type="match status" value="1"/>
</dbReference>
<dbReference type="AlphaFoldDB" id="A0A0D6EM34"/>
<evidence type="ECO:0000256" key="6">
    <source>
        <dbReference type="ARBA" id="ARBA00022989"/>
    </source>
</evidence>
<evidence type="ECO:0000256" key="1">
    <source>
        <dbReference type="ARBA" id="ARBA00004141"/>
    </source>
</evidence>
<evidence type="ECO:0000313" key="12">
    <source>
        <dbReference type="Proteomes" id="UP000243876"/>
    </source>
</evidence>
<comment type="pathway">
    <text evidence="2">Secondary metabolite biosynthesis.</text>
</comment>
<feature type="region of interest" description="Disordered" evidence="8">
    <location>
        <begin position="167"/>
        <end position="217"/>
    </location>
</feature>
<comment type="similarity">
    <text evidence="3">Belongs to the wax synthase family.</text>
</comment>
<evidence type="ECO:0000256" key="7">
    <source>
        <dbReference type="ARBA" id="ARBA00023136"/>
    </source>
</evidence>
<feature type="transmembrane region" description="Helical" evidence="9">
    <location>
        <begin position="459"/>
        <end position="477"/>
    </location>
</feature>
<keyword evidence="5 9" id="KW-0812">Transmembrane</keyword>
<feature type="compositionally biased region" description="Low complexity" evidence="8">
    <location>
        <begin position="203"/>
        <end position="213"/>
    </location>
</feature>
<keyword evidence="6 9" id="KW-1133">Transmembrane helix</keyword>
<dbReference type="GO" id="GO:0016020">
    <property type="term" value="C:membrane"/>
    <property type="evidence" value="ECO:0007669"/>
    <property type="project" value="UniProtKB-SubCell"/>
</dbReference>
<dbReference type="OrthoDB" id="1077582at2759"/>
<proteinExistence type="inferred from homology"/>
<feature type="compositionally biased region" description="Basic and acidic residues" evidence="8">
    <location>
        <begin position="276"/>
        <end position="285"/>
    </location>
</feature>
<feature type="compositionally biased region" description="Polar residues" evidence="8">
    <location>
        <begin position="142"/>
        <end position="153"/>
    </location>
</feature>
<evidence type="ECO:0000256" key="8">
    <source>
        <dbReference type="SAM" id="MobiDB-lite"/>
    </source>
</evidence>
<keyword evidence="12" id="KW-1185">Reference proteome</keyword>
<feature type="compositionally biased region" description="Polar residues" evidence="8">
    <location>
        <begin position="178"/>
        <end position="188"/>
    </location>
</feature>
<dbReference type="Pfam" id="PF13813">
    <property type="entry name" value="MBOAT_2"/>
    <property type="match status" value="1"/>
</dbReference>
<name>A0A0D6EM34_SPOSA</name>
<gene>
    <name evidence="11" type="primary">SPOSA6832_02666</name>
</gene>
<feature type="compositionally biased region" description="Low complexity" evidence="8">
    <location>
        <begin position="167"/>
        <end position="177"/>
    </location>
</feature>
<feature type="domain" description="Wax synthase" evidence="10">
    <location>
        <begin position="406"/>
        <end position="479"/>
    </location>
</feature>
<dbReference type="GO" id="GO:0006629">
    <property type="term" value="P:lipid metabolic process"/>
    <property type="evidence" value="ECO:0007669"/>
    <property type="project" value="InterPro"/>
</dbReference>
<reference evidence="12" key="1">
    <citation type="submission" date="2015-02" db="EMBL/GenBank/DDBJ databases">
        <authorList>
            <person name="Gon?alves P."/>
        </authorList>
    </citation>
    <scope>NUCLEOTIDE SEQUENCE [LARGE SCALE GENOMIC DNA]</scope>
</reference>
<accession>A0A0D6EM34</accession>
<feature type="transmembrane region" description="Helical" evidence="9">
    <location>
        <begin position="540"/>
        <end position="558"/>
    </location>
</feature>
<feature type="region of interest" description="Disordered" evidence="8">
    <location>
        <begin position="265"/>
        <end position="293"/>
    </location>
</feature>
<evidence type="ECO:0000259" key="10">
    <source>
        <dbReference type="Pfam" id="PF13813"/>
    </source>
</evidence>
<feature type="transmembrane region" description="Helical" evidence="9">
    <location>
        <begin position="47"/>
        <end position="67"/>
    </location>
</feature>
<sequence>MADPPPLLPAALPTWSILPLQAFSFAPLLFIFCILLQPSIPARLSTYGRLILLLPTLFLAGAAPFIWRFELVEWSIGGNFRWGIFGPNFVMKALEWGLLDEKERRSGLVWVGFDEEDEAKKKNRGEARTDGANEEHVKQAPTRRNSAGGTSTAVPAEGLRARLRSLPSIPSPAASSSGPVSTFLTHQLPTPAPSTPSPPSSPSSPAGTANPAPLMSSTASALSDAKVEAAAALHAAAAQRDNPLKILRDAFHLMCSMRGAGYAWGPPPRSRGHSSHSHDRQHDRGPPPSPTRSQFLRKQAVSFAHAHVLSTLCLAYQVAHRDGLVVPFLLSILPFSSSSPLVAYAAEKMANSLAYLTVGVSLYAQMLVGFAGVAIGTTIVSKAVNSVLDSMSAKTVWRWNFDPREWPPLFDRPFEKMGEGGVAGFWGKRWHALFRGPFTALGFVPSIRISRKLGLPKSVGKLIGTFVVFSMSAWMHYQGVDSLSTSLATISSPLHPSALMSARQSLHPTSPALLYAASLSIPRSSLYPKLWSALSFRERYGTWIFFLAQPLAILLETLYVSWTRTRVGGVWGRVWTAFWVCCVGAWAVGKSWLALGLAHGMPPVQYWSWHRWVLPTVAMAPMPILMNV</sequence>
<dbReference type="Proteomes" id="UP000243876">
    <property type="component" value="Unassembled WGS sequence"/>
</dbReference>
<dbReference type="InterPro" id="IPR032805">
    <property type="entry name" value="Wax_synthase_dom"/>
</dbReference>
<protein>
    <submittedName>
        <fullName evidence="11">SPOSA6832_02666-mRNA-1:cds</fullName>
    </submittedName>
</protein>
<organism evidence="11 12">
    <name type="scientific">Sporidiobolus salmonicolor</name>
    <name type="common">Yeast-like fungus</name>
    <name type="synonym">Sporobolomyces salmonicolor</name>
    <dbReference type="NCBI Taxonomy" id="5005"/>
    <lineage>
        <taxon>Eukaryota</taxon>
        <taxon>Fungi</taxon>
        <taxon>Dikarya</taxon>
        <taxon>Basidiomycota</taxon>
        <taxon>Pucciniomycotina</taxon>
        <taxon>Microbotryomycetes</taxon>
        <taxon>Sporidiobolales</taxon>
        <taxon>Sporidiobolaceae</taxon>
        <taxon>Sporobolomyces</taxon>
    </lineage>
</organism>
<feature type="compositionally biased region" description="Basic and acidic residues" evidence="8">
    <location>
        <begin position="119"/>
        <end position="138"/>
    </location>
</feature>
<evidence type="ECO:0000256" key="2">
    <source>
        <dbReference type="ARBA" id="ARBA00005179"/>
    </source>
</evidence>
<keyword evidence="4" id="KW-0808">Transferase</keyword>
<dbReference type="EMBL" id="CENE01000010">
    <property type="protein sequence ID" value="CEQ40991.1"/>
    <property type="molecule type" value="Genomic_DNA"/>
</dbReference>
<evidence type="ECO:0000256" key="5">
    <source>
        <dbReference type="ARBA" id="ARBA00022692"/>
    </source>
</evidence>
<feature type="non-terminal residue" evidence="11">
    <location>
        <position position="1"/>
    </location>
</feature>
<feature type="region of interest" description="Disordered" evidence="8">
    <location>
        <begin position="119"/>
        <end position="153"/>
    </location>
</feature>
<evidence type="ECO:0000256" key="4">
    <source>
        <dbReference type="ARBA" id="ARBA00022679"/>
    </source>
</evidence>
<feature type="transmembrane region" description="Helical" evidence="9">
    <location>
        <begin position="353"/>
        <end position="380"/>
    </location>
</feature>
<feature type="transmembrane region" description="Helical" evidence="9">
    <location>
        <begin position="12"/>
        <end position="35"/>
    </location>
</feature>
<evidence type="ECO:0000256" key="3">
    <source>
        <dbReference type="ARBA" id="ARBA00007282"/>
    </source>
</evidence>
<feature type="compositionally biased region" description="Pro residues" evidence="8">
    <location>
        <begin position="190"/>
        <end position="202"/>
    </location>
</feature>
<evidence type="ECO:0000313" key="11">
    <source>
        <dbReference type="EMBL" id="CEQ40991.1"/>
    </source>
</evidence>
<dbReference type="InterPro" id="IPR044851">
    <property type="entry name" value="Wax_synthase"/>
</dbReference>
<dbReference type="GO" id="GO:0008374">
    <property type="term" value="F:O-acyltransferase activity"/>
    <property type="evidence" value="ECO:0007669"/>
    <property type="project" value="InterPro"/>
</dbReference>
<comment type="subcellular location">
    <subcellularLocation>
        <location evidence="1">Membrane</location>
        <topology evidence="1">Multi-pass membrane protein</topology>
    </subcellularLocation>
</comment>
<feature type="transmembrane region" description="Helical" evidence="9">
    <location>
        <begin position="570"/>
        <end position="589"/>
    </location>
</feature>
<feature type="transmembrane region" description="Helical" evidence="9">
    <location>
        <begin position="325"/>
        <end position="346"/>
    </location>
</feature>